<proteinExistence type="predicted"/>
<keyword evidence="2" id="KW-1185">Reference proteome</keyword>
<organism evidence="1 2">
    <name type="scientific">Peribacillus castrilensis</name>
    <dbReference type="NCBI Taxonomy" id="2897690"/>
    <lineage>
        <taxon>Bacteria</taxon>
        <taxon>Bacillati</taxon>
        <taxon>Bacillota</taxon>
        <taxon>Bacilli</taxon>
        <taxon>Bacillales</taxon>
        <taxon>Bacillaceae</taxon>
        <taxon>Peribacillus</taxon>
    </lineage>
</organism>
<dbReference type="EMBL" id="JARNBH010000006">
    <property type="protein sequence ID" value="MEC0272688.1"/>
    <property type="molecule type" value="Genomic_DNA"/>
</dbReference>
<accession>A0AAW9N2K1</accession>
<dbReference type="AlphaFoldDB" id="A0AAW9N2K1"/>
<reference evidence="1 2" key="1">
    <citation type="submission" date="2023-03" db="EMBL/GenBank/DDBJ databases">
        <title>Bacillus Genome Sequencing.</title>
        <authorList>
            <person name="Dunlap C."/>
        </authorList>
    </citation>
    <scope>NUCLEOTIDE SEQUENCE [LARGE SCALE GENOMIC DNA]</scope>
    <source>
        <strain evidence="1 2">B-41290</strain>
    </source>
</reference>
<protein>
    <submittedName>
        <fullName evidence="1">Uncharacterized protein</fullName>
    </submittedName>
</protein>
<dbReference type="RefSeq" id="WP_367406389.1">
    <property type="nucleotide sequence ID" value="NZ_JARNBH010000006.1"/>
</dbReference>
<sequence>MFQIVLLSSQNQHCSKINIIGGKQLLLELRTIIGVPIFLK</sequence>
<evidence type="ECO:0000313" key="2">
    <source>
        <dbReference type="Proteomes" id="UP001307168"/>
    </source>
</evidence>
<name>A0AAW9N2K1_9BACI</name>
<evidence type="ECO:0000313" key="1">
    <source>
        <dbReference type="EMBL" id="MEC0272688.1"/>
    </source>
</evidence>
<dbReference type="Proteomes" id="UP001307168">
    <property type="component" value="Unassembled WGS sequence"/>
</dbReference>
<gene>
    <name evidence="1" type="ORF">P4706_06335</name>
</gene>
<comment type="caution">
    <text evidence="1">The sequence shown here is derived from an EMBL/GenBank/DDBJ whole genome shotgun (WGS) entry which is preliminary data.</text>
</comment>